<keyword evidence="1" id="KW-0732">Signal</keyword>
<dbReference type="AlphaFoldDB" id="A0A386ZC69"/>
<organism evidence="2 3">
    <name type="scientific">Nocardia yunnanensis</name>
    <dbReference type="NCBI Taxonomy" id="2382165"/>
    <lineage>
        <taxon>Bacteria</taxon>
        <taxon>Bacillati</taxon>
        <taxon>Actinomycetota</taxon>
        <taxon>Actinomycetes</taxon>
        <taxon>Mycobacteriales</taxon>
        <taxon>Nocardiaceae</taxon>
        <taxon>Nocardia</taxon>
    </lineage>
</organism>
<dbReference type="Proteomes" id="UP000267164">
    <property type="component" value="Chromosome"/>
</dbReference>
<sequence length="124" mass="12510">MSPSTNRRAAAIARLAGIAATMAAAPAIVAGLTGPADAATAPAPAATVIGSAAQAHLATLLTAESTARPAAAADVRLAATRPNPFHQFSQFHEGPFRQGQPFHQAVPFHQAPEGGGPFQQLSEP</sequence>
<keyword evidence="3" id="KW-1185">Reference proteome</keyword>
<dbReference type="KEGG" id="nyu:D7D52_09670"/>
<proteinExistence type="predicted"/>
<name>A0A386ZC69_9NOCA</name>
<evidence type="ECO:0000313" key="3">
    <source>
        <dbReference type="Proteomes" id="UP000267164"/>
    </source>
</evidence>
<dbReference type="RefSeq" id="WP_120736012.1">
    <property type="nucleotide sequence ID" value="NZ_CP032568.1"/>
</dbReference>
<gene>
    <name evidence="2" type="ORF">D7D52_09670</name>
</gene>
<protein>
    <submittedName>
        <fullName evidence="2">Uncharacterized protein</fullName>
    </submittedName>
</protein>
<accession>A0A386ZC69</accession>
<reference evidence="2 3" key="1">
    <citation type="submission" date="2018-09" db="EMBL/GenBank/DDBJ databases">
        <title>Nocardia yunnanensis sp. nov., an actinomycete isolated from a soil sample.</title>
        <authorList>
            <person name="Zhang J."/>
        </authorList>
    </citation>
    <scope>NUCLEOTIDE SEQUENCE [LARGE SCALE GENOMIC DNA]</scope>
    <source>
        <strain evidence="2 3">CFHS0054</strain>
    </source>
</reference>
<dbReference type="EMBL" id="CP032568">
    <property type="protein sequence ID" value="AYF74089.1"/>
    <property type="molecule type" value="Genomic_DNA"/>
</dbReference>
<feature type="chain" id="PRO_5017339994" evidence="1">
    <location>
        <begin position="39"/>
        <end position="124"/>
    </location>
</feature>
<evidence type="ECO:0000313" key="2">
    <source>
        <dbReference type="EMBL" id="AYF74089.1"/>
    </source>
</evidence>
<evidence type="ECO:0000256" key="1">
    <source>
        <dbReference type="SAM" id="SignalP"/>
    </source>
</evidence>
<feature type="signal peptide" evidence="1">
    <location>
        <begin position="1"/>
        <end position="38"/>
    </location>
</feature>